<evidence type="ECO:0000256" key="1">
    <source>
        <dbReference type="SAM" id="MobiDB-lite"/>
    </source>
</evidence>
<feature type="region of interest" description="Disordered" evidence="1">
    <location>
        <begin position="63"/>
        <end position="91"/>
    </location>
</feature>
<dbReference type="InParanoid" id="A2ECM2"/>
<gene>
    <name evidence="2" type="ORF">TVAG_056630</name>
</gene>
<dbReference type="VEuPathDB" id="TrichDB:TVAGG3_0882120"/>
<feature type="compositionally biased region" description="Low complexity" evidence="1">
    <location>
        <begin position="72"/>
        <end position="82"/>
    </location>
</feature>
<sequence>MKSKTSSFSNSSMNSPSLLKTQSPMKNNTSTSKYNSSLNSSFISKSPIQHRSGEFDAKLFSSPISSTSKYNSTTSRSSTIRTPKSASKTKGISQGQSLYSFDYGFVLEVRRIDARNKIQSEV</sequence>
<reference evidence="2" key="2">
    <citation type="journal article" date="2007" name="Science">
        <title>Draft genome sequence of the sexually transmitted pathogen Trichomonas vaginalis.</title>
        <authorList>
            <person name="Carlton J.M."/>
            <person name="Hirt R.P."/>
            <person name="Silva J.C."/>
            <person name="Delcher A.L."/>
            <person name="Schatz M."/>
            <person name="Zhao Q."/>
            <person name="Wortman J.R."/>
            <person name="Bidwell S.L."/>
            <person name="Alsmark U.C.M."/>
            <person name="Besteiro S."/>
            <person name="Sicheritz-Ponten T."/>
            <person name="Noel C.J."/>
            <person name="Dacks J.B."/>
            <person name="Foster P.G."/>
            <person name="Simillion C."/>
            <person name="Van de Peer Y."/>
            <person name="Miranda-Saavedra D."/>
            <person name="Barton G.J."/>
            <person name="Westrop G.D."/>
            <person name="Mueller S."/>
            <person name="Dessi D."/>
            <person name="Fiori P.L."/>
            <person name="Ren Q."/>
            <person name="Paulsen I."/>
            <person name="Zhang H."/>
            <person name="Bastida-Corcuera F.D."/>
            <person name="Simoes-Barbosa A."/>
            <person name="Brown M.T."/>
            <person name="Hayes R.D."/>
            <person name="Mukherjee M."/>
            <person name="Okumura C.Y."/>
            <person name="Schneider R."/>
            <person name="Smith A.J."/>
            <person name="Vanacova S."/>
            <person name="Villalvazo M."/>
            <person name="Haas B.J."/>
            <person name="Pertea M."/>
            <person name="Feldblyum T.V."/>
            <person name="Utterback T.R."/>
            <person name="Shu C.L."/>
            <person name="Osoegawa K."/>
            <person name="de Jong P.J."/>
            <person name="Hrdy I."/>
            <person name="Horvathova L."/>
            <person name="Zubacova Z."/>
            <person name="Dolezal P."/>
            <person name="Malik S.B."/>
            <person name="Logsdon J.M. Jr."/>
            <person name="Henze K."/>
            <person name="Gupta A."/>
            <person name="Wang C.C."/>
            <person name="Dunne R.L."/>
            <person name="Upcroft J.A."/>
            <person name="Upcroft P."/>
            <person name="White O."/>
            <person name="Salzberg S.L."/>
            <person name="Tang P."/>
            <person name="Chiu C.-H."/>
            <person name="Lee Y.-S."/>
            <person name="Embley T.M."/>
            <person name="Coombs G.H."/>
            <person name="Mottram J.C."/>
            <person name="Tachezy J."/>
            <person name="Fraser-Liggett C.M."/>
            <person name="Johnson P.J."/>
        </authorList>
    </citation>
    <scope>NUCLEOTIDE SEQUENCE [LARGE SCALE GENOMIC DNA]</scope>
    <source>
        <strain evidence="2">G3</strain>
    </source>
</reference>
<dbReference type="EMBL" id="DS113354">
    <property type="protein sequence ID" value="EAY09619.1"/>
    <property type="molecule type" value="Genomic_DNA"/>
</dbReference>
<dbReference type="AlphaFoldDB" id="A2ECM2"/>
<protein>
    <submittedName>
        <fullName evidence="2">Uncharacterized protein</fullName>
    </submittedName>
</protein>
<feature type="compositionally biased region" description="Low complexity" evidence="1">
    <location>
        <begin position="1"/>
        <end position="17"/>
    </location>
</feature>
<keyword evidence="3" id="KW-1185">Reference proteome</keyword>
<feature type="compositionally biased region" description="Low complexity" evidence="1">
    <location>
        <begin position="26"/>
        <end position="40"/>
    </location>
</feature>
<evidence type="ECO:0000313" key="2">
    <source>
        <dbReference type="EMBL" id="EAY09619.1"/>
    </source>
</evidence>
<accession>A2ECM2</accession>
<name>A2ECM2_TRIV3</name>
<dbReference type="RefSeq" id="XP_001321842.1">
    <property type="nucleotide sequence ID" value="XM_001321807.1"/>
</dbReference>
<dbReference type="KEGG" id="tva:4767542"/>
<feature type="region of interest" description="Disordered" evidence="1">
    <location>
        <begin position="1"/>
        <end position="40"/>
    </location>
</feature>
<dbReference type="Proteomes" id="UP000001542">
    <property type="component" value="Unassembled WGS sequence"/>
</dbReference>
<evidence type="ECO:0000313" key="3">
    <source>
        <dbReference type="Proteomes" id="UP000001542"/>
    </source>
</evidence>
<proteinExistence type="predicted"/>
<organism evidence="2 3">
    <name type="scientific">Trichomonas vaginalis (strain ATCC PRA-98 / G3)</name>
    <dbReference type="NCBI Taxonomy" id="412133"/>
    <lineage>
        <taxon>Eukaryota</taxon>
        <taxon>Metamonada</taxon>
        <taxon>Parabasalia</taxon>
        <taxon>Trichomonadida</taxon>
        <taxon>Trichomonadidae</taxon>
        <taxon>Trichomonas</taxon>
    </lineage>
</organism>
<reference evidence="2" key="1">
    <citation type="submission" date="2006-10" db="EMBL/GenBank/DDBJ databases">
        <authorList>
            <person name="Amadeo P."/>
            <person name="Zhao Q."/>
            <person name="Wortman J."/>
            <person name="Fraser-Liggett C."/>
            <person name="Carlton J."/>
        </authorList>
    </citation>
    <scope>NUCLEOTIDE SEQUENCE</scope>
    <source>
        <strain evidence="2">G3</strain>
    </source>
</reference>
<dbReference type="VEuPathDB" id="TrichDB:TVAG_056630"/>